<proteinExistence type="predicted"/>
<comment type="caution">
    <text evidence="1">The sequence shown here is derived from an EMBL/GenBank/DDBJ whole genome shotgun (WGS) entry which is preliminary data.</text>
</comment>
<protein>
    <submittedName>
        <fullName evidence="1">Uncharacterized protein</fullName>
    </submittedName>
</protein>
<reference evidence="2" key="1">
    <citation type="journal article" date="2023" name="Front. Plant Sci.">
        <title>Chromosomal-level genome assembly of Melastoma candidum provides insights into trichome evolution.</title>
        <authorList>
            <person name="Zhong Y."/>
            <person name="Wu W."/>
            <person name="Sun C."/>
            <person name="Zou P."/>
            <person name="Liu Y."/>
            <person name="Dai S."/>
            <person name="Zhou R."/>
        </authorList>
    </citation>
    <scope>NUCLEOTIDE SEQUENCE [LARGE SCALE GENOMIC DNA]</scope>
</reference>
<keyword evidence="2" id="KW-1185">Reference proteome</keyword>
<organism evidence="1 2">
    <name type="scientific">Melastoma candidum</name>
    <dbReference type="NCBI Taxonomy" id="119954"/>
    <lineage>
        <taxon>Eukaryota</taxon>
        <taxon>Viridiplantae</taxon>
        <taxon>Streptophyta</taxon>
        <taxon>Embryophyta</taxon>
        <taxon>Tracheophyta</taxon>
        <taxon>Spermatophyta</taxon>
        <taxon>Magnoliopsida</taxon>
        <taxon>eudicotyledons</taxon>
        <taxon>Gunneridae</taxon>
        <taxon>Pentapetalae</taxon>
        <taxon>rosids</taxon>
        <taxon>malvids</taxon>
        <taxon>Myrtales</taxon>
        <taxon>Melastomataceae</taxon>
        <taxon>Melastomatoideae</taxon>
        <taxon>Melastomateae</taxon>
        <taxon>Melastoma</taxon>
    </lineage>
</organism>
<dbReference type="EMBL" id="CM042881">
    <property type="protein sequence ID" value="KAI4384188.1"/>
    <property type="molecule type" value="Genomic_DNA"/>
</dbReference>
<gene>
    <name evidence="1" type="ORF">MLD38_002374</name>
</gene>
<dbReference type="Proteomes" id="UP001057402">
    <property type="component" value="Chromosome 2"/>
</dbReference>
<sequence>MDRISQLPEPLIHTILSFLPTPDVVRTRVLSRSWLSVCDSFPFWDFRFGFCADVGLRCWVVAFADDGVTPGSSEMNHLEGCEDARMGFLDFVLRSLQRDDTCIPRVKLTLSYSSRFSPSLNLFLDLVLDRQVRELTLWLDKDVLSLPSFNVPVSKFASSSLTVLVLEFCQIDEFVVEKGFRNHTLRRLSLSLVEVSKEVLRRLFDCFHFLEDVRIVPTPLYPQSISGLPELKVLKVSFFDLGPQVDAPSLRRLYFLYNGSDEDILMKLVAKFPLVEEFVLVSLNFWGLHRLRIPGFFNVDRLNWDGCRKFDVSWKSYIRYFHSPCSPMGPSSTNLILKSCSRLKEVETSDFCPVSGHPTSRFSPLEKLVITNCPALEVIQISSPGLKSFCIDDCPNLRDIRIEALQLQSLKYVIHQSPLVFSVDAPLLSEFVLKLSDKACVDDSLFLCLNSLLSRLDQTTEIELSIQANKWLGLETVNIPELSRRCASPSRNLDHLRIVAGRRQRCKNILSLVDALLWSCRPRNLWIPTSSYKQLAKVLYKRVIGRNPWKVELKTVALSSELVKSRWTFDFEQDQLRRPETFYGLLRKFDIVEAHFNLQWRRDTAGPSG</sequence>
<evidence type="ECO:0000313" key="2">
    <source>
        <dbReference type="Proteomes" id="UP001057402"/>
    </source>
</evidence>
<accession>A0ACB9S0N2</accession>
<evidence type="ECO:0000313" key="1">
    <source>
        <dbReference type="EMBL" id="KAI4384188.1"/>
    </source>
</evidence>
<name>A0ACB9S0N2_9MYRT</name>